<feature type="region of interest" description="Disordered" evidence="1">
    <location>
        <begin position="1"/>
        <end position="25"/>
    </location>
</feature>
<comment type="caution">
    <text evidence="2">The sequence shown here is derived from an EMBL/GenBank/DDBJ whole genome shotgun (WGS) entry which is preliminary data.</text>
</comment>
<accession>A0AAD5RDK2</accession>
<sequence>MFEGTAIQSAGPLPQSHQVSTVQYRSKSQPHRPLYGYVEDEPFAYFVQKTSIRRRKDINEENETALDAPQRNWEGATGASRSPASTGATTRWPLGWAWPLHPRTAVTRPPSATRLCGLRDIAWSVTKTIENDRYDFRQRYPGAFGKKYLYRIPINPTSFSKR</sequence>
<reference evidence="2" key="1">
    <citation type="submission" date="2021-06" db="EMBL/GenBank/DDBJ databases">
        <title>Parelaphostrongylus tenuis whole genome reference sequence.</title>
        <authorList>
            <person name="Garwood T.J."/>
            <person name="Larsen P.A."/>
            <person name="Fountain-Jones N.M."/>
            <person name="Garbe J.R."/>
            <person name="Macchietto M.G."/>
            <person name="Kania S.A."/>
            <person name="Gerhold R.W."/>
            <person name="Richards J.E."/>
            <person name="Wolf T.M."/>
        </authorList>
    </citation>
    <scope>NUCLEOTIDE SEQUENCE</scope>
    <source>
        <strain evidence="2">MNPRO001-30</strain>
        <tissue evidence="2">Meninges</tissue>
    </source>
</reference>
<dbReference type="EMBL" id="JAHQIW010007460">
    <property type="protein sequence ID" value="KAJ1374470.1"/>
    <property type="molecule type" value="Genomic_DNA"/>
</dbReference>
<proteinExistence type="predicted"/>
<dbReference type="Proteomes" id="UP001196413">
    <property type="component" value="Unassembled WGS sequence"/>
</dbReference>
<feature type="compositionally biased region" description="Polar residues" evidence="1">
    <location>
        <begin position="15"/>
        <end position="25"/>
    </location>
</feature>
<protein>
    <submittedName>
        <fullName evidence="2">Uncharacterized protein</fullName>
    </submittedName>
</protein>
<evidence type="ECO:0000313" key="2">
    <source>
        <dbReference type="EMBL" id="KAJ1374470.1"/>
    </source>
</evidence>
<keyword evidence="3" id="KW-1185">Reference proteome</keyword>
<organism evidence="2 3">
    <name type="scientific">Parelaphostrongylus tenuis</name>
    <name type="common">Meningeal worm</name>
    <dbReference type="NCBI Taxonomy" id="148309"/>
    <lineage>
        <taxon>Eukaryota</taxon>
        <taxon>Metazoa</taxon>
        <taxon>Ecdysozoa</taxon>
        <taxon>Nematoda</taxon>
        <taxon>Chromadorea</taxon>
        <taxon>Rhabditida</taxon>
        <taxon>Rhabditina</taxon>
        <taxon>Rhabditomorpha</taxon>
        <taxon>Strongyloidea</taxon>
        <taxon>Metastrongylidae</taxon>
        <taxon>Parelaphostrongylus</taxon>
    </lineage>
</organism>
<name>A0AAD5RDK2_PARTN</name>
<feature type="compositionally biased region" description="Polar residues" evidence="1">
    <location>
        <begin position="79"/>
        <end position="89"/>
    </location>
</feature>
<evidence type="ECO:0000313" key="3">
    <source>
        <dbReference type="Proteomes" id="UP001196413"/>
    </source>
</evidence>
<evidence type="ECO:0000256" key="1">
    <source>
        <dbReference type="SAM" id="MobiDB-lite"/>
    </source>
</evidence>
<feature type="region of interest" description="Disordered" evidence="1">
    <location>
        <begin position="58"/>
        <end position="90"/>
    </location>
</feature>
<dbReference type="AlphaFoldDB" id="A0AAD5RDK2"/>
<gene>
    <name evidence="2" type="ORF">KIN20_037160</name>
</gene>